<comment type="caution">
    <text evidence="17">The sequence shown here is derived from an EMBL/GenBank/DDBJ whole genome shotgun (WGS) entry which is preliminary data.</text>
</comment>
<keyword evidence="11 14" id="KW-0030">Aminoacyl-tRNA synthetase</keyword>
<feature type="binding site" evidence="14">
    <location>
        <position position="917"/>
    </location>
    <ligand>
        <name>Zn(2+)</name>
        <dbReference type="ChEBI" id="CHEBI:29105"/>
    </ligand>
</feature>
<feature type="binding site" evidence="14">
    <location>
        <position position="564"/>
    </location>
    <ligand>
        <name>L-isoleucyl-5'-AMP</name>
        <dbReference type="ChEBI" id="CHEBI:178002"/>
    </ligand>
</feature>
<keyword evidence="18" id="KW-1185">Reference proteome</keyword>
<evidence type="ECO:0000313" key="17">
    <source>
        <dbReference type="EMBL" id="RTQ36262.1"/>
    </source>
</evidence>
<dbReference type="Gene3D" id="3.90.740.10">
    <property type="entry name" value="Valyl/Leucyl/Isoleucyl-tRNA synthetase, editing domain"/>
    <property type="match status" value="1"/>
</dbReference>
<dbReference type="SUPFAM" id="SSF50677">
    <property type="entry name" value="ValRS/IleRS/LeuRS editing domain"/>
    <property type="match status" value="1"/>
</dbReference>
<dbReference type="InterPro" id="IPR013155">
    <property type="entry name" value="M/V/L/I-tRNA-synth_anticd-bd"/>
</dbReference>
<feature type="short sequence motif" description="'HIGH' region" evidence="14">
    <location>
        <begin position="58"/>
        <end position="68"/>
    </location>
</feature>
<dbReference type="Proteomes" id="UP000267418">
    <property type="component" value="Unassembled WGS sequence"/>
</dbReference>
<dbReference type="SUPFAM" id="SSF52374">
    <property type="entry name" value="Nucleotidylyl transferase"/>
    <property type="match status" value="1"/>
</dbReference>
<dbReference type="InterPro" id="IPR023585">
    <property type="entry name" value="Ile-tRNA-ligase_type1"/>
</dbReference>
<feature type="domain" description="Aminoacyl-tRNA synthetase class Ia" evidence="15">
    <location>
        <begin position="28"/>
        <end position="644"/>
    </location>
</feature>
<dbReference type="PANTHER" id="PTHR42765">
    <property type="entry name" value="SOLEUCYL-TRNA SYNTHETASE"/>
    <property type="match status" value="1"/>
</dbReference>
<dbReference type="EMBL" id="RXOE01000001">
    <property type="protein sequence ID" value="RTQ36262.1"/>
    <property type="molecule type" value="Genomic_DNA"/>
</dbReference>
<reference evidence="17 18" key="1">
    <citation type="submission" date="2018-12" db="EMBL/GenBank/DDBJ databases">
        <title>The genome of Variovorax gossypii DSM 100435.</title>
        <authorList>
            <person name="Gao J."/>
            <person name="Sun J."/>
        </authorList>
    </citation>
    <scope>NUCLEOTIDE SEQUENCE [LARGE SCALE GENOMIC DNA]</scope>
    <source>
        <strain evidence="17 18">DSM 100435</strain>
    </source>
</reference>
<keyword evidence="10 14" id="KW-0648">Protein biosynthesis</keyword>
<evidence type="ECO:0000256" key="10">
    <source>
        <dbReference type="ARBA" id="ARBA00022917"/>
    </source>
</evidence>
<dbReference type="AlphaFoldDB" id="A0A3S0JY77"/>
<dbReference type="InterPro" id="IPR009080">
    <property type="entry name" value="tRNAsynth_Ia_anticodon-bd"/>
</dbReference>
<dbReference type="HAMAP" id="MF_02002">
    <property type="entry name" value="Ile_tRNA_synth_type1"/>
    <property type="match status" value="1"/>
</dbReference>
<evidence type="ECO:0000256" key="9">
    <source>
        <dbReference type="ARBA" id="ARBA00022840"/>
    </source>
</evidence>
<dbReference type="Gene3D" id="1.10.730.20">
    <property type="match status" value="1"/>
</dbReference>
<evidence type="ECO:0000256" key="8">
    <source>
        <dbReference type="ARBA" id="ARBA00022833"/>
    </source>
</evidence>
<evidence type="ECO:0000256" key="1">
    <source>
        <dbReference type="ARBA" id="ARBA00004496"/>
    </source>
</evidence>
<dbReference type="FunFam" id="3.40.50.620:FF:000042">
    <property type="entry name" value="Isoleucine--tRNA ligase"/>
    <property type="match status" value="1"/>
</dbReference>
<comment type="subunit">
    <text evidence="3 14">Monomer.</text>
</comment>
<dbReference type="GO" id="GO:0000049">
    <property type="term" value="F:tRNA binding"/>
    <property type="evidence" value="ECO:0007669"/>
    <property type="project" value="InterPro"/>
</dbReference>
<dbReference type="GO" id="GO:0005829">
    <property type="term" value="C:cytosol"/>
    <property type="evidence" value="ECO:0007669"/>
    <property type="project" value="TreeGrafter"/>
</dbReference>
<dbReference type="GO" id="GO:0004822">
    <property type="term" value="F:isoleucine-tRNA ligase activity"/>
    <property type="evidence" value="ECO:0007669"/>
    <property type="project" value="UniProtKB-UniRule"/>
</dbReference>
<feature type="short sequence motif" description="'KMSKS' region" evidence="14">
    <location>
        <begin position="605"/>
        <end position="609"/>
    </location>
</feature>
<dbReference type="InterPro" id="IPR033708">
    <property type="entry name" value="Anticodon_Ile_BEm"/>
</dbReference>
<feature type="domain" description="Methionyl/Valyl/Leucyl/Isoleucyl-tRNA synthetase anticodon-binding" evidence="16">
    <location>
        <begin position="688"/>
        <end position="846"/>
    </location>
</feature>
<keyword evidence="4 14" id="KW-0963">Cytoplasm</keyword>
<keyword evidence="6 14" id="KW-0479">Metal-binding</keyword>
<feature type="binding site" evidence="14">
    <location>
        <position position="895"/>
    </location>
    <ligand>
        <name>Zn(2+)</name>
        <dbReference type="ChEBI" id="CHEBI:29105"/>
    </ligand>
</feature>
<evidence type="ECO:0000256" key="7">
    <source>
        <dbReference type="ARBA" id="ARBA00022741"/>
    </source>
</evidence>
<comment type="function">
    <text evidence="12 14">Catalyzes the attachment of isoleucine to tRNA(Ile). As IleRS can inadvertently accommodate and process structurally similar amino acids such as valine, to avoid such errors it has two additional distinct tRNA(Ile)-dependent editing activities. One activity is designated as 'pretransfer' editing and involves the hydrolysis of activated Val-AMP. The other activity is designated 'posttransfer' editing and involves deacylation of mischarged Val-tRNA(Ile).</text>
</comment>
<dbReference type="NCBIfam" id="TIGR00392">
    <property type="entry name" value="ileS"/>
    <property type="match status" value="1"/>
</dbReference>
<comment type="cofactor">
    <cofactor evidence="14">
        <name>Zn(2+)</name>
        <dbReference type="ChEBI" id="CHEBI:29105"/>
    </cofactor>
    <text evidence="14">Binds 1 zinc ion per subunit.</text>
</comment>
<feature type="binding site" evidence="14">
    <location>
        <position position="892"/>
    </location>
    <ligand>
        <name>Zn(2+)</name>
        <dbReference type="ChEBI" id="CHEBI:29105"/>
    </ligand>
</feature>
<comment type="similarity">
    <text evidence="2 14">Belongs to the class-I aminoacyl-tRNA synthetase family. IleS type 1 subfamily.</text>
</comment>
<accession>A0A3S0JY77</accession>
<dbReference type="GO" id="GO:0002161">
    <property type="term" value="F:aminoacyl-tRNA deacylase activity"/>
    <property type="evidence" value="ECO:0007669"/>
    <property type="project" value="InterPro"/>
</dbReference>
<organism evidence="17 18">
    <name type="scientific">Variovorax gossypii</name>
    <dbReference type="NCBI Taxonomy" id="1679495"/>
    <lineage>
        <taxon>Bacteria</taxon>
        <taxon>Pseudomonadati</taxon>
        <taxon>Pseudomonadota</taxon>
        <taxon>Betaproteobacteria</taxon>
        <taxon>Burkholderiales</taxon>
        <taxon>Comamonadaceae</taxon>
        <taxon>Variovorax</taxon>
    </lineage>
</organism>
<dbReference type="Pfam" id="PF08264">
    <property type="entry name" value="Anticodon_1"/>
    <property type="match status" value="1"/>
</dbReference>
<evidence type="ECO:0000256" key="4">
    <source>
        <dbReference type="ARBA" id="ARBA00022490"/>
    </source>
</evidence>
<evidence type="ECO:0000256" key="12">
    <source>
        <dbReference type="ARBA" id="ARBA00025217"/>
    </source>
</evidence>
<protein>
    <recommendedName>
        <fullName evidence="14">Isoleucine--tRNA ligase</fullName>
        <ecNumber evidence="14">6.1.1.5</ecNumber>
    </recommendedName>
    <alternativeName>
        <fullName evidence="14">Isoleucyl-tRNA synthetase</fullName>
        <shortName evidence="14">IleRS</shortName>
    </alternativeName>
</protein>
<evidence type="ECO:0000256" key="13">
    <source>
        <dbReference type="ARBA" id="ARBA00048359"/>
    </source>
</evidence>
<dbReference type="Gene3D" id="3.40.50.620">
    <property type="entry name" value="HUPs"/>
    <property type="match status" value="2"/>
</dbReference>
<dbReference type="GO" id="GO:0008270">
    <property type="term" value="F:zinc ion binding"/>
    <property type="evidence" value="ECO:0007669"/>
    <property type="project" value="UniProtKB-UniRule"/>
</dbReference>
<dbReference type="RefSeq" id="WP_126468389.1">
    <property type="nucleotide sequence ID" value="NZ_RXOE01000001.1"/>
</dbReference>
<evidence type="ECO:0000256" key="14">
    <source>
        <dbReference type="HAMAP-Rule" id="MF_02002"/>
    </source>
</evidence>
<dbReference type="InterPro" id="IPR050081">
    <property type="entry name" value="Ile-tRNA_ligase"/>
</dbReference>
<name>A0A3S0JY77_9BURK</name>
<dbReference type="SUPFAM" id="SSF47323">
    <property type="entry name" value="Anticodon-binding domain of a subclass of class I aminoacyl-tRNA synthetases"/>
    <property type="match status" value="1"/>
</dbReference>
<evidence type="ECO:0000256" key="5">
    <source>
        <dbReference type="ARBA" id="ARBA00022598"/>
    </source>
</evidence>
<comment type="domain">
    <text evidence="14">IleRS has two distinct active sites: one for aminoacylation and one for editing. The misactivated valine is translocated from the active site to the editing site, which sterically excludes the correctly activated isoleucine. The single editing site contains two valyl binding pockets, one specific for each substrate (Val-AMP or Val-tRNA(Ile)).</text>
</comment>
<evidence type="ECO:0000256" key="11">
    <source>
        <dbReference type="ARBA" id="ARBA00023146"/>
    </source>
</evidence>
<dbReference type="EC" id="6.1.1.5" evidence="14"/>
<evidence type="ECO:0000259" key="16">
    <source>
        <dbReference type="Pfam" id="PF08264"/>
    </source>
</evidence>
<dbReference type="PRINTS" id="PR00984">
    <property type="entry name" value="TRNASYNTHILE"/>
</dbReference>
<dbReference type="OrthoDB" id="9810365at2"/>
<dbReference type="GO" id="GO:0005524">
    <property type="term" value="F:ATP binding"/>
    <property type="evidence" value="ECO:0007669"/>
    <property type="project" value="UniProtKB-UniRule"/>
</dbReference>
<dbReference type="InterPro" id="IPR002301">
    <property type="entry name" value="Ile-tRNA-ligase"/>
</dbReference>
<dbReference type="Pfam" id="PF00133">
    <property type="entry name" value="tRNA-synt_1"/>
    <property type="match status" value="1"/>
</dbReference>
<keyword evidence="9 14" id="KW-0067">ATP-binding</keyword>
<dbReference type="InterPro" id="IPR001412">
    <property type="entry name" value="aa-tRNA-synth_I_CS"/>
</dbReference>
<comment type="catalytic activity">
    <reaction evidence="13 14">
        <text>tRNA(Ile) + L-isoleucine + ATP = L-isoleucyl-tRNA(Ile) + AMP + diphosphate</text>
        <dbReference type="Rhea" id="RHEA:11060"/>
        <dbReference type="Rhea" id="RHEA-COMP:9666"/>
        <dbReference type="Rhea" id="RHEA-COMP:9695"/>
        <dbReference type="ChEBI" id="CHEBI:30616"/>
        <dbReference type="ChEBI" id="CHEBI:33019"/>
        <dbReference type="ChEBI" id="CHEBI:58045"/>
        <dbReference type="ChEBI" id="CHEBI:78442"/>
        <dbReference type="ChEBI" id="CHEBI:78528"/>
        <dbReference type="ChEBI" id="CHEBI:456215"/>
        <dbReference type="EC" id="6.1.1.5"/>
    </reaction>
</comment>
<dbReference type="GO" id="GO:0006428">
    <property type="term" value="P:isoleucyl-tRNA aminoacylation"/>
    <property type="evidence" value="ECO:0007669"/>
    <property type="project" value="UniProtKB-UniRule"/>
</dbReference>
<evidence type="ECO:0000256" key="2">
    <source>
        <dbReference type="ARBA" id="ARBA00006887"/>
    </source>
</evidence>
<evidence type="ECO:0000256" key="3">
    <source>
        <dbReference type="ARBA" id="ARBA00011245"/>
    </source>
</evidence>
<dbReference type="PROSITE" id="PS00178">
    <property type="entry name" value="AA_TRNA_LIGASE_I"/>
    <property type="match status" value="1"/>
</dbReference>
<dbReference type="PANTHER" id="PTHR42765:SF1">
    <property type="entry name" value="ISOLEUCINE--TRNA LIGASE, MITOCHONDRIAL"/>
    <property type="match status" value="1"/>
</dbReference>
<dbReference type="InterPro" id="IPR014729">
    <property type="entry name" value="Rossmann-like_a/b/a_fold"/>
</dbReference>
<evidence type="ECO:0000256" key="6">
    <source>
        <dbReference type="ARBA" id="ARBA00022723"/>
    </source>
</evidence>
<dbReference type="InterPro" id="IPR002300">
    <property type="entry name" value="aa-tRNA-synth_Ia"/>
</dbReference>
<gene>
    <name evidence="14" type="primary">ileS</name>
    <name evidence="17" type="ORF">EJP69_00440</name>
</gene>
<comment type="subcellular location">
    <subcellularLocation>
        <location evidence="1 14">Cytoplasm</location>
    </subcellularLocation>
</comment>
<sequence length="930" mass="103441">MPDLKSTLNLLTTPFPMKGDLPRREPALVERWARLRIYERMRAAAAGRPPFILHDGPPYANGDIHIGHAVNKVLKDMVFKSRYFDGFDSQWIPGWDCHGMPIEHRIEQMNGRGLPTEQVQQLCREYALSQTQSQKKDFLRLGLLGDWDNAFRTMDFETEANEIRFLDRIRQRGLLFRGQKPVNWCVDCQSALAEAELEYANKRSTTAYVGQRVVDAADLAARFSLAIAPGRQTRVVIWTTTPWTLPGNAAVGLDPQASYGLYDSPDGMLVMAAETGGKLLQSFGVEHELCAVAPGADLVGLVLKHPLQDVGVPVVAADFVSLETGTGLVHLAPAHGAEDFELCRSLGIAGDNVIDGAGRFVASLPAIGGMSLEEGSKAILETLKADGSLLRQERIEHSYPHCWRHKTPILFRSTTQWFIAMDHPATGDARTLRETAREAIRDVPFYPASGRSRMEAMIDGRPDWCVSRQRAWGVPLAFFVRRSDNSLHPETSRLIEEVARRVEREGISAWTRLSPADLGVDESEFEKLSDTLDVWFDSGSIHATVYRDPRRPDAHGHPADLYLEGSDQHRGWFGSSLMTGCAADGHAPFKAVLTHGFAVDGNGKKMSKSLGNTVSPQQVAGTRGAEIIRLWIASTDYSTDISVSEEILDRVVEMYRRIRNTIRFLLLNVSDFDAGTDRVPVEYLESVDRHALARCRELAEQCRKGYRDYDFVAVTRLVHGYCADELGGFYLDVLKDRLYASARDSRERRSAQTALHVILENLLLLVAPILSFTAEEAWGVLYESSAGEDSVFLHTWDEAVPPVTDDPEAAEFWRHARQLRPSVMKAIEDVRSSGSIGRSGEASVVIEAPAEIIESLSFLRAELASIFIVADVALKEADKVDVKVRRTASLRCMRCWRHDASVHDDTDAEQGMLCDRCRTVLAGFPELSGA</sequence>
<evidence type="ECO:0000259" key="15">
    <source>
        <dbReference type="Pfam" id="PF00133"/>
    </source>
</evidence>
<feature type="binding site" evidence="14">
    <location>
        <position position="608"/>
    </location>
    <ligand>
        <name>ATP</name>
        <dbReference type="ChEBI" id="CHEBI:30616"/>
    </ligand>
</feature>
<dbReference type="FunFam" id="3.40.50.620:FF:000048">
    <property type="entry name" value="Isoleucine--tRNA ligase"/>
    <property type="match status" value="1"/>
</dbReference>
<dbReference type="CDD" id="cd07960">
    <property type="entry name" value="Anticodon_Ia_Ile_BEm"/>
    <property type="match status" value="1"/>
</dbReference>
<keyword evidence="5 14" id="KW-0436">Ligase</keyword>
<dbReference type="InterPro" id="IPR009008">
    <property type="entry name" value="Val/Leu/Ile-tRNA-synth_edit"/>
</dbReference>
<evidence type="ECO:0000313" key="18">
    <source>
        <dbReference type="Proteomes" id="UP000267418"/>
    </source>
</evidence>
<feature type="binding site" evidence="14">
    <location>
        <position position="914"/>
    </location>
    <ligand>
        <name>Zn(2+)</name>
        <dbReference type="ChEBI" id="CHEBI:29105"/>
    </ligand>
</feature>
<keyword evidence="8 14" id="KW-0862">Zinc</keyword>
<keyword evidence="7 14" id="KW-0547">Nucleotide-binding</keyword>
<proteinExistence type="inferred from homology"/>